<evidence type="ECO:0000313" key="4">
    <source>
        <dbReference type="Proteomes" id="UP001592531"/>
    </source>
</evidence>
<accession>A0ABV6W4A8</accession>
<sequence length="110" mass="11493">MWSTSAARWPRARSRTAEPDRGAGTGVGAPGRADAAALDAVLGGRSAEGDRLWSVATGLLAASPRPHPRIALRIALECAGAVLRLAFQHDPEGDPALIAECRLLIRGYLA</sequence>
<dbReference type="RefSeq" id="WP_380542872.1">
    <property type="nucleotide sequence ID" value="NZ_JBHFAB010000030.1"/>
</dbReference>
<dbReference type="Pfam" id="PF17928">
    <property type="entry name" value="TetR_C_22"/>
    <property type="match status" value="1"/>
</dbReference>
<evidence type="ECO:0000256" key="1">
    <source>
        <dbReference type="SAM" id="MobiDB-lite"/>
    </source>
</evidence>
<comment type="caution">
    <text evidence="3">The sequence shown here is derived from an EMBL/GenBank/DDBJ whole genome shotgun (WGS) entry which is preliminary data.</text>
</comment>
<evidence type="ECO:0000259" key="2">
    <source>
        <dbReference type="Pfam" id="PF17928"/>
    </source>
</evidence>
<evidence type="ECO:0000313" key="3">
    <source>
        <dbReference type="EMBL" id="MFC1420840.1"/>
    </source>
</evidence>
<dbReference type="Proteomes" id="UP001592531">
    <property type="component" value="Unassembled WGS sequence"/>
</dbReference>
<dbReference type="Gene3D" id="1.10.357.10">
    <property type="entry name" value="Tetracycline Repressor, domain 2"/>
    <property type="match status" value="1"/>
</dbReference>
<feature type="region of interest" description="Disordered" evidence="1">
    <location>
        <begin position="1"/>
        <end position="30"/>
    </location>
</feature>
<reference evidence="3 4" key="1">
    <citation type="submission" date="2024-09" db="EMBL/GenBank/DDBJ databases">
        <authorList>
            <person name="Lee S.D."/>
        </authorList>
    </citation>
    <scope>NUCLEOTIDE SEQUENCE [LARGE SCALE GENOMIC DNA]</scope>
    <source>
        <strain evidence="3 4">N8-3</strain>
    </source>
</reference>
<gene>
    <name evidence="3" type="ORF">ACEZDE_29965</name>
</gene>
<name>A0ABV6W4A8_9ACTN</name>
<protein>
    <recommendedName>
        <fullName evidence="2">Tetracyclin repressor SCO1712-like C-terminal domain-containing protein</fullName>
    </recommendedName>
</protein>
<dbReference type="EMBL" id="JBHFAB010000030">
    <property type="protein sequence ID" value="MFC1420840.1"/>
    <property type="molecule type" value="Genomic_DNA"/>
</dbReference>
<feature type="domain" description="Tetracyclin repressor SCO1712-like C-terminal" evidence="2">
    <location>
        <begin position="50"/>
        <end position="110"/>
    </location>
</feature>
<dbReference type="InterPro" id="IPR041674">
    <property type="entry name" value="TetR_C_22"/>
</dbReference>
<proteinExistence type="predicted"/>
<organism evidence="3 4">
    <name type="scientific">Streptacidiphilus cavernicola</name>
    <dbReference type="NCBI Taxonomy" id="3342716"/>
    <lineage>
        <taxon>Bacteria</taxon>
        <taxon>Bacillati</taxon>
        <taxon>Actinomycetota</taxon>
        <taxon>Actinomycetes</taxon>
        <taxon>Kitasatosporales</taxon>
        <taxon>Streptomycetaceae</taxon>
        <taxon>Streptacidiphilus</taxon>
    </lineage>
</organism>
<keyword evidence="4" id="KW-1185">Reference proteome</keyword>